<evidence type="ECO:0000313" key="3">
    <source>
        <dbReference type="EMBL" id="PVU97059.1"/>
    </source>
</evidence>
<feature type="region of interest" description="Disordered" evidence="1">
    <location>
        <begin position="66"/>
        <end position="253"/>
    </location>
</feature>
<dbReference type="Proteomes" id="UP000245383">
    <property type="component" value="Unassembled WGS sequence"/>
</dbReference>
<evidence type="ECO:0000256" key="2">
    <source>
        <dbReference type="SAM" id="SignalP"/>
    </source>
</evidence>
<reference evidence="3 4" key="1">
    <citation type="journal article" date="2018" name="MBio">
        <title>Comparative Genomics Reveals the Core Gene Toolbox for the Fungus-Insect Symbiosis.</title>
        <authorList>
            <person name="Wang Y."/>
            <person name="Stata M."/>
            <person name="Wang W."/>
            <person name="Stajich J.E."/>
            <person name="White M.M."/>
            <person name="Moncalvo J.M."/>
        </authorList>
    </citation>
    <scope>NUCLEOTIDE SEQUENCE [LARGE SCALE GENOMIC DNA]</scope>
    <source>
        <strain evidence="3 4">SWE-8-4</strain>
    </source>
</reference>
<dbReference type="OrthoDB" id="7171700at2759"/>
<accession>A0A2T9YXK4</accession>
<sequence length="329" mass="36538">MKLYIVAVFIYIISIYNVQGDNNTIKQVDYQLLKKAEVPNQQLPKYRPKIINSISFKNYKFIKRSESDSNVGRISPENENKPNNEKIKPNSGNSENTNGPINDSNTKENQQDTQNQDIDKKEYINNTPDQAPSQNNTPDQAPSQNNTPDQAPSQNNTPDQEPSRNNAPDQESSQNNAPDQEPSQNNAPDQEPTKINDSDNSGDKKSQNKSEDHNQIVNNESSLSKSNETLENSSNDNGLSAPDKPKKTTLQDDINDDIIPIKTTTNVNSFVKDASKTSGTKPDADISTSIESRDPQIISVAQIRPTINPIPIDSDIIDLFPFEVVANIC</sequence>
<feature type="chain" id="PRO_5015420923" evidence="2">
    <location>
        <begin position="21"/>
        <end position="329"/>
    </location>
</feature>
<evidence type="ECO:0000256" key="1">
    <source>
        <dbReference type="SAM" id="MobiDB-lite"/>
    </source>
</evidence>
<comment type="caution">
    <text evidence="3">The sequence shown here is derived from an EMBL/GenBank/DDBJ whole genome shotgun (WGS) entry which is preliminary data.</text>
</comment>
<feature type="compositionally biased region" description="Polar residues" evidence="1">
    <location>
        <begin position="91"/>
        <end position="104"/>
    </location>
</feature>
<feature type="compositionally biased region" description="Polar residues" evidence="1">
    <location>
        <begin position="215"/>
        <end position="238"/>
    </location>
</feature>
<name>A0A2T9YXK4_9FUNG</name>
<keyword evidence="2" id="KW-0732">Signal</keyword>
<dbReference type="AlphaFoldDB" id="A0A2T9YXK4"/>
<evidence type="ECO:0000313" key="4">
    <source>
        <dbReference type="Proteomes" id="UP000245383"/>
    </source>
</evidence>
<keyword evidence="4" id="KW-1185">Reference proteome</keyword>
<proteinExistence type="predicted"/>
<feature type="compositionally biased region" description="Basic and acidic residues" evidence="1">
    <location>
        <begin position="191"/>
        <end position="214"/>
    </location>
</feature>
<gene>
    <name evidence="3" type="ORF">BB561_000777</name>
</gene>
<protein>
    <submittedName>
        <fullName evidence="3">Uncharacterized protein</fullName>
    </submittedName>
</protein>
<organism evidence="3 4">
    <name type="scientific">Smittium simulii</name>
    <dbReference type="NCBI Taxonomy" id="133385"/>
    <lineage>
        <taxon>Eukaryota</taxon>
        <taxon>Fungi</taxon>
        <taxon>Fungi incertae sedis</taxon>
        <taxon>Zoopagomycota</taxon>
        <taxon>Kickxellomycotina</taxon>
        <taxon>Harpellomycetes</taxon>
        <taxon>Harpellales</taxon>
        <taxon>Legeriomycetaceae</taxon>
        <taxon>Smittium</taxon>
    </lineage>
</organism>
<dbReference type="EMBL" id="MBFR01000019">
    <property type="protein sequence ID" value="PVU97059.1"/>
    <property type="molecule type" value="Genomic_DNA"/>
</dbReference>
<feature type="compositionally biased region" description="Polar residues" evidence="1">
    <location>
        <begin position="124"/>
        <end position="190"/>
    </location>
</feature>
<feature type="signal peptide" evidence="2">
    <location>
        <begin position="1"/>
        <end position="20"/>
    </location>
</feature>
<feature type="compositionally biased region" description="Basic and acidic residues" evidence="1">
    <location>
        <begin position="76"/>
        <end position="88"/>
    </location>
</feature>